<protein>
    <submittedName>
        <fullName evidence="1">DUF1501 domain-containing protein</fullName>
    </submittedName>
</protein>
<dbReference type="InterPro" id="IPR006311">
    <property type="entry name" value="TAT_signal"/>
</dbReference>
<organism evidence="1 2">
    <name type="scientific">Luteolibacter ambystomatis</name>
    <dbReference type="NCBI Taxonomy" id="2824561"/>
    <lineage>
        <taxon>Bacteria</taxon>
        <taxon>Pseudomonadati</taxon>
        <taxon>Verrucomicrobiota</taxon>
        <taxon>Verrucomicrobiia</taxon>
        <taxon>Verrucomicrobiales</taxon>
        <taxon>Verrucomicrobiaceae</taxon>
        <taxon>Luteolibacter</taxon>
    </lineage>
</organism>
<dbReference type="PANTHER" id="PTHR43737:SF1">
    <property type="entry name" value="DUF1501 DOMAIN-CONTAINING PROTEIN"/>
    <property type="match status" value="1"/>
</dbReference>
<dbReference type="EMBL" id="CP073100">
    <property type="protein sequence ID" value="QUE52703.1"/>
    <property type="molecule type" value="Genomic_DNA"/>
</dbReference>
<proteinExistence type="predicted"/>
<dbReference type="Pfam" id="PF07394">
    <property type="entry name" value="DUF1501"/>
    <property type="match status" value="1"/>
</dbReference>
<accession>A0A975PGF8</accession>
<dbReference type="SUPFAM" id="SSF53649">
    <property type="entry name" value="Alkaline phosphatase-like"/>
    <property type="match status" value="1"/>
</dbReference>
<dbReference type="Proteomes" id="UP000676169">
    <property type="component" value="Chromosome"/>
</dbReference>
<evidence type="ECO:0000313" key="1">
    <source>
        <dbReference type="EMBL" id="QUE52703.1"/>
    </source>
</evidence>
<dbReference type="RefSeq" id="WP_211633970.1">
    <property type="nucleotide sequence ID" value="NZ_CP073100.1"/>
</dbReference>
<gene>
    <name evidence="1" type="ORF">KBB96_07355</name>
</gene>
<name>A0A975PGF8_9BACT</name>
<dbReference type="InterPro" id="IPR017850">
    <property type="entry name" value="Alkaline_phosphatase_core_sf"/>
</dbReference>
<dbReference type="PANTHER" id="PTHR43737">
    <property type="entry name" value="BLL7424 PROTEIN"/>
    <property type="match status" value="1"/>
</dbReference>
<reference evidence="1" key="1">
    <citation type="submission" date="2021-04" db="EMBL/GenBank/DDBJ databases">
        <title>Luteolibacter sp. 32A isolated from the skin of an Anderson's salamander (Ambystoma andersonii).</title>
        <authorList>
            <person name="Spergser J."/>
            <person name="Busse H.-J."/>
        </authorList>
    </citation>
    <scope>NUCLEOTIDE SEQUENCE</scope>
    <source>
        <strain evidence="1">32A</strain>
    </source>
</reference>
<evidence type="ECO:0000313" key="2">
    <source>
        <dbReference type="Proteomes" id="UP000676169"/>
    </source>
</evidence>
<dbReference type="InterPro" id="IPR010869">
    <property type="entry name" value="DUF1501"/>
</dbReference>
<dbReference type="KEGG" id="lamb:KBB96_07355"/>
<keyword evidence="2" id="KW-1185">Reference proteome</keyword>
<dbReference type="PROSITE" id="PS51318">
    <property type="entry name" value="TAT"/>
    <property type="match status" value="1"/>
</dbReference>
<sequence length="484" mass="53815">MQSAHDHLFNLNRRQLLKGAAAGGLSFLGSTALGRLLAAEQPSAPSLPMFPNFAPKAKRVIYLYQEGAPSQLDTFDYKPGLHEFFDKDLPASVRGAQRLTGMTSGQSRLPIAPSIFKFEQHPNRQEGLWVSDLLRHTGGMAGELCVVKSMMTEQINHGPGVTFMQTGNQNPGRPSIGAWLSYGLGSTNENLPAFVVMISQGRGQMQALFSHLWGAGFLPGEHQGVQFRASADPVLYLNDPKGMLRGDRRKMLDMLGEINRREAESNGDSQVLARIAQYEMAYRMQTSVPDLTDFSTERESTLALYGPDVKKPGTYAYNCLMARRMAERGVRFIQLYHRGWDHHGSVVRDLPLQCQDVDQAQAGLLQDLKQRGLLEDTLVIWGGEFGRTVYCQGNLTPTQYGRDHHPRCFSMWLAGGGIQGGISYGRTDDFSYNILENPVTVHDLHATMLHCLGIDHTRLTYKSQGLDMKLTGVEPAKVVKEWFV</sequence>
<dbReference type="AlphaFoldDB" id="A0A975PGF8"/>